<dbReference type="PANTHER" id="PTHR43630:SF2">
    <property type="entry name" value="GLYCOSYLTRANSFERASE"/>
    <property type="match status" value="1"/>
</dbReference>
<evidence type="ECO:0000313" key="3">
    <source>
        <dbReference type="EMBL" id="CAL2084348.1"/>
    </source>
</evidence>
<comment type="similarity">
    <text evidence="1">Belongs to the glycosyltransferase 2 family. WaaE/KdtX subfamily.</text>
</comment>
<evidence type="ECO:0000313" key="4">
    <source>
        <dbReference type="Proteomes" id="UP001497416"/>
    </source>
</evidence>
<accession>A0ABM9NYR2</accession>
<dbReference type="PANTHER" id="PTHR43630">
    <property type="entry name" value="POLY-BETA-1,6-N-ACETYL-D-GLUCOSAMINE SYNTHASE"/>
    <property type="match status" value="1"/>
</dbReference>
<dbReference type="Gene3D" id="3.90.550.10">
    <property type="entry name" value="Spore Coat Polysaccharide Biosynthesis Protein SpsA, Chain A"/>
    <property type="match status" value="1"/>
</dbReference>
<name>A0ABM9NYR2_9FLAO</name>
<reference evidence="3 4" key="1">
    <citation type="submission" date="2024-05" db="EMBL/GenBank/DDBJ databases">
        <authorList>
            <person name="Duchaud E."/>
        </authorList>
    </citation>
    <scope>NUCLEOTIDE SEQUENCE [LARGE SCALE GENOMIC DNA]</scope>
    <source>
        <strain evidence="3">Ena-SAMPLE-TAB-13-05-2024-13:56:06:370-140302</strain>
    </source>
</reference>
<comment type="caution">
    <text evidence="3">The sequence shown here is derived from an EMBL/GenBank/DDBJ whole genome shotgun (WGS) entry which is preliminary data.</text>
</comment>
<dbReference type="EMBL" id="CAXIXY010000004">
    <property type="protein sequence ID" value="CAL2084348.1"/>
    <property type="molecule type" value="Genomic_DNA"/>
</dbReference>
<dbReference type="RefSeq" id="WP_348711726.1">
    <property type="nucleotide sequence ID" value="NZ_CAXIXY010000004.1"/>
</dbReference>
<evidence type="ECO:0000256" key="1">
    <source>
        <dbReference type="ARBA" id="ARBA00038494"/>
    </source>
</evidence>
<dbReference type="SUPFAM" id="SSF53448">
    <property type="entry name" value="Nucleotide-diphospho-sugar transferases"/>
    <property type="match status" value="1"/>
</dbReference>
<keyword evidence="4" id="KW-1185">Reference proteome</keyword>
<protein>
    <submittedName>
        <fullName evidence="3">(Heptosyl)LPS beta-1,4-glucosyltransferase</fullName>
        <ecNumber evidence="3">2.4.1.-</ecNumber>
    </submittedName>
</protein>
<dbReference type="EC" id="2.4.1.-" evidence="3"/>
<keyword evidence="3" id="KW-0808">Transferase</keyword>
<gene>
    <name evidence="3" type="ORF">T190607A01A_20288</name>
</gene>
<evidence type="ECO:0000259" key="2">
    <source>
        <dbReference type="Pfam" id="PF00535"/>
    </source>
</evidence>
<dbReference type="InterPro" id="IPR001173">
    <property type="entry name" value="Glyco_trans_2-like"/>
</dbReference>
<sequence length="256" mass="30290">MNKHQISAALITFNEESNIARTLEKLTWCDEIVIVDSNSTDKTVEICSSFGAKVFTKKFNGYGEQKRYLVQQCSFDWILSIDADEVLTDELIEEIQSEFSKESISHQAYCLNRKHVYLGKIFKYGYLRNTPVLRLFNRKFANFSSKKVHETVEFKGKKGRFKNVFYHFTANTVEQINYKKNRYATLVSEEYFKKKKRVNLLLLIFKYPLAFIKEYFVRGNIFNGYEGYVWSTYIAEYSVLKYLKLRERNKQSKLGK</sequence>
<dbReference type="Pfam" id="PF00535">
    <property type="entry name" value="Glycos_transf_2"/>
    <property type="match status" value="1"/>
</dbReference>
<dbReference type="GO" id="GO:0016757">
    <property type="term" value="F:glycosyltransferase activity"/>
    <property type="evidence" value="ECO:0007669"/>
    <property type="project" value="UniProtKB-KW"/>
</dbReference>
<feature type="domain" description="Glycosyltransferase 2-like" evidence="2">
    <location>
        <begin position="7"/>
        <end position="119"/>
    </location>
</feature>
<dbReference type="CDD" id="cd02511">
    <property type="entry name" value="Beta4Glucosyltransferase"/>
    <property type="match status" value="1"/>
</dbReference>
<dbReference type="Proteomes" id="UP001497416">
    <property type="component" value="Unassembled WGS sequence"/>
</dbReference>
<keyword evidence="3" id="KW-0328">Glycosyltransferase</keyword>
<organism evidence="3 4">
    <name type="scientific">Tenacibaculum platacis</name>
    <dbReference type="NCBI Taxonomy" id="3137852"/>
    <lineage>
        <taxon>Bacteria</taxon>
        <taxon>Pseudomonadati</taxon>
        <taxon>Bacteroidota</taxon>
        <taxon>Flavobacteriia</taxon>
        <taxon>Flavobacteriales</taxon>
        <taxon>Flavobacteriaceae</taxon>
        <taxon>Tenacibaculum</taxon>
    </lineage>
</organism>
<dbReference type="InterPro" id="IPR029044">
    <property type="entry name" value="Nucleotide-diphossugar_trans"/>
</dbReference>
<proteinExistence type="inferred from homology"/>